<comment type="caution">
    <text evidence="2">The sequence shown here is derived from an EMBL/GenBank/DDBJ whole genome shotgun (WGS) entry which is preliminary data.</text>
</comment>
<evidence type="ECO:0000256" key="1">
    <source>
        <dbReference type="SAM" id="MobiDB-lite"/>
    </source>
</evidence>
<evidence type="ECO:0000313" key="2">
    <source>
        <dbReference type="EMBL" id="GBP40929.1"/>
    </source>
</evidence>
<protein>
    <submittedName>
        <fullName evidence="2">Uncharacterized protein</fullName>
    </submittedName>
</protein>
<reference evidence="2 3" key="1">
    <citation type="journal article" date="2019" name="Commun. Biol.">
        <title>The bagworm genome reveals a unique fibroin gene that provides high tensile strength.</title>
        <authorList>
            <person name="Kono N."/>
            <person name="Nakamura H."/>
            <person name="Ohtoshi R."/>
            <person name="Tomita M."/>
            <person name="Numata K."/>
            <person name="Arakawa K."/>
        </authorList>
    </citation>
    <scope>NUCLEOTIDE SEQUENCE [LARGE SCALE GENOMIC DNA]</scope>
</reference>
<dbReference type="AlphaFoldDB" id="A0A4C1VRW9"/>
<proteinExistence type="predicted"/>
<dbReference type="EMBL" id="BGZK01000390">
    <property type="protein sequence ID" value="GBP40929.1"/>
    <property type="molecule type" value="Genomic_DNA"/>
</dbReference>
<sequence length="100" mass="10748">MADEPVGPAGEPAISPGVGGSMPATWKKNVTELRTGSDLRTHGHTMNFSLFYIDPPHRQHGNYLDPGLAGDSVLSPAFYFNPSLDLGSDSDQILPEGRRL</sequence>
<feature type="region of interest" description="Disordered" evidence="1">
    <location>
        <begin position="1"/>
        <end position="24"/>
    </location>
</feature>
<name>A0A4C1VRW9_EUMVA</name>
<accession>A0A4C1VRW9</accession>
<organism evidence="2 3">
    <name type="scientific">Eumeta variegata</name>
    <name type="common">Bagworm moth</name>
    <name type="synonym">Eumeta japonica</name>
    <dbReference type="NCBI Taxonomy" id="151549"/>
    <lineage>
        <taxon>Eukaryota</taxon>
        <taxon>Metazoa</taxon>
        <taxon>Ecdysozoa</taxon>
        <taxon>Arthropoda</taxon>
        <taxon>Hexapoda</taxon>
        <taxon>Insecta</taxon>
        <taxon>Pterygota</taxon>
        <taxon>Neoptera</taxon>
        <taxon>Endopterygota</taxon>
        <taxon>Lepidoptera</taxon>
        <taxon>Glossata</taxon>
        <taxon>Ditrysia</taxon>
        <taxon>Tineoidea</taxon>
        <taxon>Psychidae</taxon>
        <taxon>Oiketicinae</taxon>
        <taxon>Eumeta</taxon>
    </lineage>
</organism>
<gene>
    <name evidence="2" type="ORF">EVAR_26009_1</name>
</gene>
<evidence type="ECO:0000313" key="3">
    <source>
        <dbReference type="Proteomes" id="UP000299102"/>
    </source>
</evidence>
<keyword evidence="3" id="KW-1185">Reference proteome</keyword>
<dbReference type="Proteomes" id="UP000299102">
    <property type="component" value="Unassembled WGS sequence"/>
</dbReference>